<feature type="modified residue" description="4-aspartylphosphate" evidence="1">
    <location>
        <position position="54"/>
    </location>
</feature>
<gene>
    <name evidence="3" type="ORF">FB559_1123</name>
</gene>
<evidence type="ECO:0000259" key="2">
    <source>
        <dbReference type="PROSITE" id="PS50110"/>
    </source>
</evidence>
<feature type="domain" description="Response regulatory" evidence="2">
    <location>
        <begin position="4"/>
        <end position="120"/>
    </location>
</feature>
<evidence type="ECO:0000313" key="3">
    <source>
        <dbReference type="EMBL" id="TQL95615.1"/>
    </source>
</evidence>
<protein>
    <submittedName>
        <fullName evidence="3">Response regulator receiver domain-containing protein</fullName>
    </submittedName>
</protein>
<comment type="caution">
    <text evidence="3">The sequence shown here is derived from an EMBL/GenBank/DDBJ whole genome shotgun (WGS) entry which is preliminary data.</text>
</comment>
<keyword evidence="1" id="KW-0597">Phosphoprotein</keyword>
<dbReference type="GO" id="GO:0000160">
    <property type="term" value="P:phosphorelay signal transduction system"/>
    <property type="evidence" value="ECO:0007669"/>
    <property type="project" value="InterPro"/>
</dbReference>
<dbReference type="RefSeq" id="WP_141953953.1">
    <property type="nucleotide sequence ID" value="NZ_VFOZ01000001.1"/>
</dbReference>
<sequence>MDMRCLIVDDNDRFLETARGVLERDGIVVVGVASDSEHARDLIDELRPDVALIDVCLGDECGVALADQIVEKAPSKPAVILISTYPEDDFADIVTGSAALGFLPKSELSGPAVRKIVGERSGEPGDVGGHASAHHC</sequence>
<organism evidence="3 4">
    <name type="scientific">Actinoallomurus bryophytorum</name>
    <dbReference type="NCBI Taxonomy" id="1490222"/>
    <lineage>
        <taxon>Bacteria</taxon>
        <taxon>Bacillati</taxon>
        <taxon>Actinomycetota</taxon>
        <taxon>Actinomycetes</taxon>
        <taxon>Streptosporangiales</taxon>
        <taxon>Thermomonosporaceae</taxon>
        <taxon>Actinoallomurus</taxon>
    </lineage>
</organism>
<dbReference type="Proteomes" id="UP000316096">
    <property type="component" value="Unassembled WGS sequence"/>
</dbReference>
<accession>A0A543CET5</accession>
<keyword evidence="4" id="KW-1185">Reference proteome</keyword>
<name>A0A543CET5_9ACTN</name>
<dbReference type="Pfam" id="PF00072">
    <property type="entry name" value="Response_reg"/>
    <property type="match status" value="1"/>
</dbReference>
<dbReference type="SMART" id="SM00448">
    <property type="entry name" value="REC"/>
    <property type="match status" value="1"/>
</dbReference>
<dbReference type="AlphaFoldDB" id="A0A543CET5"/>
<evidence type="ECO:0000256" key="1">
    <source>
        <dbReference type="PROSITE-ProRule" id="PRU00169"/>
    </source>
</evidence>
<dbReference type="SUPFAM" id="SSF52172">
    <property type="entry name" value="CheY-like"/>
    <property type="match status" value="1"/>
</dbReference>
<dbReference type="PROSITE" id="PS50110">
    <property type="entry name" value="RESPONSE_REGULATORY"/>
    <property type="match status" value="1"/>
</dbReference>
<dbReference type="OrthoDB" id="7352332at2"/>
<dbReference type="EMBL" id="VFOZ01000001">
    <property type="protein sequence ID" value="TQL95615.1"/>
    <property type="molecule type" value="Genomic_DNA"/>
</dbReference>
<reference evidence="3 4" key="1">
    <citation type="submission" date="2019-06" db="EMBL/GenBank/DDBJ databases">
        <title>Sequencing the genomes of 1000 actinobacteria strains.</title>
        <authorList>
            <person name="Klenk H.-P."/>
        </authorList>
    </citation>
    <scope>NUCLEOTIDE SEQUENCE [LARGE SCALE GENOMIC DNA]</scope>
    <source>
        <strain evidence="3 4">DSM 102200</strain>
    </source>
</reference>
<dbReference type="InterPro" id="IPR001789">
    <property type="entry name" value="Sig_transdc_resp-reg_receiver"/>
</dbReference>
<evidence type="ECO:0000313" key="4">
    <source>
        <dbReference type="Proteomes" id="UP000316096"/>
    </source>
</evidence>
<dbReference type="InterPro" id="IPR011006">
    <property type="entry name" value="CheY-like_superfamily"/>
</dbReference>
<dbReference type="Gene3D" id="3.40.50.2300">
    <property type="match status" value="1"/>
</dbReference>
<proteinExistence type="predicted"/>